<dbReference type="PANTHER" id="PTHR43822">
    <property type="entry name" value="HOMOACONITASE, MITOCHONDRIAL-RELATED"/>
    <property type="match status" value="1"/>
</dbReference>
<dbReference type="InterPro" id="IPR011826">
    <property type="entry name" value="HAcnase/IPMdehydase_lsu_prok"/>
</dbReference>
<dbReference type="Gene3D" id="3.30.499.10">
    <property type="entry name" value="Aconitase, domain 3"/>
    <property type="match status" value="2"/>
</dbReference>
<dbReference type="PROSITE" id="PS00450">
    <property type="entry name" value="ACONITASE_1"/>
    <property type="match status" value="1"/>
</dbReference>
<dbReference type="NCBIfam" id="TIGR02086">
    <property type="entry name" value="IPMI_arch"/>
    <property type="match status" value="1"/>
</dbReference>
<dbReference type="Pfam" id="PF00330">
    <property type="entry name" value="Aconitase"/>
    <property type="match status" value="1"/>
</dbReference>
<dbReference type="InterPro" id="IPR033941">
    <property type="entry name" value="IPMI_cat"/>
</dbReference>
<evidence type="ECO:0000256" key="5">
    <source>
        <dbReference type="ARBA" id="ARBA00023239"/>
    </source>
</evidence>
<sequence>MGMTISEKILAAHAGKDEVKPGEFILARVDLAFANDITAPLAIEKLKQWGIKKVFDKEKIVFIPDHFTPNRDVKAAHQCLLMRKFALEYGIKNYFEVGVCGIEHVFLPEQGFIVPGDLVIGADSHTCTHGALGAFACGVGSTDFAAAMATGEIWLKVPSSIKLVYKGELPFWTTGKDLILYTIGDIGVDGASYMAMEFTGPVISKLSISERLTMCNMAVEAGAKNGIIAPDEVTLNYLKKRVKKPYKLYKSDPEATFVDVREYDVEEIEPQVACPPLPSNTRSVSEVEDVKIDQVVIGSCTNGHLEDLKLAATVLQGKKIHPEVRTIIIPATPRIYLQALKQGIIETFIEAGAVVGPPTCGPCLGGHMGVLAEGERAIATTNRNFIGRMGHPKSEVYLANPAVAAASAVKGKITHPRQIIKQELLRNPTPGH</sequence>
<evidence type="ECO:0000256" key="6">
    <source>
        <dbReference type="HAMAP-Rule" id="MF_01027"/>
    </source>
</evidence>
<dbReference type="NCBIfam" id="TIGR02083">
    <property type="entry name" value="LEU2"/>
    <property type="match status" value="1"/>
</dbReference>
<dbReference type="PANTHER" id="PTHR43822:SF16">
    <property type="entry name" value="3-ISOPROPYLMALATE DEHYDRATASE LARGE SUBUNIT 2"/>
    <property type="match status" value="1"/>
</dbReference>
<dbReference type="NCBIfam" id="NF001614">
    <property type="entry name" value="PRK00402.1"/>
    <property type="match status" value="1"/>
</dbReference>
<dbReference type="InterPro" id="IPR006251">
    <property type="entry name" value="Homoacnase/IPMdehydase_lsu"/>
</dbReference>
<comment type="subunit">
    <text evidence="6">Heterodimer of LeuC and LeuD.</text>
</comment>
<dbReference type="InterPro" id="IPR001030">
    <property type="entry name" value="Acoase/IPM_deHydtase_lsu_aba"/>
</dbReference>
<dbReference type="GO" id="GO:0046872">
    <property type="term" value="F:metal ion binding"/>
    <property type="evidence" value="ECO:0007669"/>
    <property type="project" value="UniProtKB-KW"/>
</dbReference>
<comment type="cofactor">
    <cofactor evidence="6">
        <name>[4Fe-4S] cluster</name>
        <dbReference type="ChEBI" id="CHEBI:49883"/>
    </cofactor>
    <text evidence="6">Binds 1 [4Fe-4S] cluster per subunit.</text>
</comment>
<dbReference type="InterPro" id="IPR011823">
    <property type="entry name" value="IsopropMal_deHydtase_lsu_bac"/>
</dbReference>
<keyword evidence="3 6" id="KW-0408">Iron</keyword>
<keyword evidence="2 6" id="KW-0479">Metal-binding</keyword>
<dbReference type="SUPFAM" id="SSF53732">
    <property type="entry name" value="Aconitase iron-sulfur domain"/>
    <property type="match status" value="1"/>
</dbReference>
<evidence type="ECO:0000256" key="4">
    <source>
        <dbReference type="ARBA" id="ARBA00023014"/>
    </source>
</evidence>
<dbReference type="HAMAP" id="MF_01027">
    <property type="entry name" value="LeuC_type2"/>
    <property type="match status" value="1"/>
</dbReference>
<dbReference type="GO" id="GO:0003861">
    <property type="term" value="F:3-isopropylmalate dehydratase activity"/>
    <property type="evidence" value="ECO:0007669"/>
    <property type="project" value="UniProtKB-UniRule"/>
</dbReference>
<name>A0A662D922_UNCAE</name>
<keyword evidence="5 6" id="KW-0456">Lyase</keyword>
<comment type="similarity">
    <text evidence="6">Belongs to the aconitase/IPM isomerase family. LeuC type 2 subfamily.</text>
</comment>
<dbReference type="GO" id="GO:0009098">
    <property type="term" value="P:L-leucine biosynthetic process"/>
    <property type="evidence" value="ECO:0007669"/>
    <property type="project" value="UniProtKB-UniRule"/>
</dbReference>
<dbReference type="PROSITE" id="PS01244">
    <property type="entry name" value="ACONITASE_2"/>
    <property type="match status" value="1"/>
</dbReference>
<keyword evidence="6" id="KW-0028">Amino-acid biosynthesis</keyword>
<dbReference type="GO" id="GO:0051539">
    <property type="term" value="F:4 iron, 4 sulfur cluster binding"/>
    <property type="evidence" value="ECO:0007669"/>
    <property type="project" value="UniProtKB-KW"/>
</dbReference>
<keyword evidence="6" id="KW-0432">Leucine biosynthesis</keyword>
<dbReference type="Proteomes" id="UP000280417">
    <property type="component" value="Unassembled WGS sequence"/>
</dbReference>
<dbReference type="EC" id="4.2.1.33" evidence="6"/>
<proteinExistence type="inferred from homology"/>
<feature type="binding site" evidence="6">
    <location>
        <position position="363"/>
    </location>
    <ligand>
        <name>[4Fe-4S] cluster</name>
        <dbReference type="ChEBI" id="CHEBI:49883"/>
    </ligand>
</feature>
<keyword evidence="1 6" id="KW-0004">4Fe-4S</keyword>
<dbReference type="InterPro" id="IPR036008">
    <property type="entry name" value="Aconitase_4Fe-4S_dom"/>
</dbReference>
<dbReference type="InterPro" id="IPR050067">
    <property type="entry name" value="IPM_dehydratase_rel_enz"/>
</dbReference>
<evidence type="ECO:0000256" key="3">
    <source>
        <dbReference type="ARBA" id="ARBA00023004"/>
    </source>
</evidence>
<protein>
    <recommendedName>
        <fullName evidence="6">3-isopropylmalate dehydratase large subunit</fullName>
        <ecNumber evidence="6">4.2.1.33</ecNumber>
    </recommendedName>
    <alternativeName>
        <fullName evidence="6">Alpha-IPM isomerase</fullName>
        <shortName evidence="6">IPMI</shortName>
    </alternativeName>
    <alternativeName>
        <fullName evidence="6">Isopropylmalate isomerase</fullName>
    </alternativeName>
</protein>
<dbReference type="AlphaFoldDB" id="A0A662D922"/>
<comment type="pathway">
    <text evidence="6">Amino-acid biosynthesis; L-leucine biosynthesis; L-leucine from 3-methyl-2-oxobutanoate: step 2/4.</text>
</comment>
<reference evidence="8 9" key="1">
    <citation type="submission" date="2018-06" db="EMBL/GenBank/DDBJ databases">
        <title>Extensive metabolic versatility and redundancy in microbially diverse, dynamic hydrothermal sediments.</title>
        <authorList>
            <person name="Dombrowski N."/>
            <person name="Teske A."/>
            <person name="Baker B.J."/>
        </authorList>
    </citation>
    <scope>NUCLEOTIDE SEQUENCE [LARGE SCALE GENOMIC DNA]</scope>
    <source>
        <strain evidence="8">B3_G15</strain>
    </source>
</reference>
<dbReference type="InterPro" id="IPR015931">
    <property type="entry name" value="Acnase/IPM_dHydase_lsu_aba_1/3"/>
</dbReference>
<keyword evidence="6" id="KW-0100">Branched-chain amino acid biosynthesis</keyword>
<dbReference type="NCBIfam" id="TIGR01343">
    <property type="entry name" value="hacA_fam"/>
    <property type="match status" value="1"/>
</dbReference>
<feature type="domain" description="Aconitase/3-isopropylmalate dehydratase large subunit alpha/beta/alpha" evidence="7">
    <location>
        <begin position="7"/>
        <end position="411"/>
    </location>
</feature>
<evidence type="ECO:0000256" key="2">
    <source>
        <dbReference type="ARBA" id="ARBA00022723"/>
    </source>
</evidence>
<evidence type="ECO:0000256" key="1">
    <source>
        <dbReference type="ARBA" id="ARBA00022485"/>
    </source>
</evidence>
<evidence type="ECO:0000259" key="7">
    <source>
        <dbReference type="Pfam" id="PF00330"/>
    </source>
</evidence>
<gene>
    <name evidence="6 8" type="primary">leuC</name>
    <name evidence="8" type="ORF">DRJ04_06515</name>
</gene>
<evidence type="ECO:0000313" key="8">
    <source>
        <dbReference type="EMBL" id="RLE12264.1"/>
    </source>
</evidence>
<comment type="catalytic activity">
    <reaction evidence="6">
        <text>(2R,3S)-3-isopropylmalate = (2S)-2-isopropylmalate</text>
        <dbReference type="Rhea" id="RHEA:32287"/>
        <dbReference type="ChEBI" id="CHEBI:1178"/>
        <dbReference type="ChEBI" id="CHEBI:35121"/>
        <dbReference type="EC" id="4.2.1.33"/>
    </reaction>
</comment>
<feature type="binding site" evidence="6">
    <location>
        <position position="360"/>
    </location>
    <ligand>
        <name>[4Fe-4S] cluster</name>
        <dbReference type="ChEBI" id="CHEBI:49883"/>
    </ligand>
</feature>
<keyword evidence="4 6" id="KW-0411">Iron-sulfur</keyword>
<organism evidence="8 9">
    <name type="scientific">Aerophobetes bacterium</name>
    <dbReference type="NCBI Taxonomy" id="2030807"/>
    <lineage>
        <taxon>Bacteria</taxon>
        <taxon>Candidatus Aerophobota</taxon>
    </lineage>
</organism>
<dbReference type="EMBL" id="QMQA01000178">
    <property type="protein sequence ID" value="RLE12264.1"/>
    <property type="molecule type" value="Genomic_DNA"/>
</dbReference>
<dbReference type="CDD" id="cd01583">
    <property type="entry name" value="IPMI"/>
    <property type="match status" value="1"/>
</dbReference>
<evidence type="ECO:0000313" key="9">
    <source>
        <dbReference type="Proteomes" id="UP000280417"/>
    </source>
</evidence>
<comment type="function">
    <text evidence="6">Catalyzes the isomerization between 2-isopropylmalate and 3-isopropylmalate, via the formation of 2-isopropylmaleate.</text>
</comment>
<dbReference type="InterPro" id="IPR018136">
    <property type="entry name" value="Aconitase_4Fe-4S_BS"/>
</dbReference>
<comment type="caution">
    <text evidence="8">The sequence shown here is derived from an EMBL/GenBank/DDBJ whole genome shotgun (WGS) entry which is preliminary data.</text>
</comment>
<dbReference type="UniPathway" id="UPA00048">
    <property type="reaction ID" value="UER00071"/>
</dbReference>
<feature type="binding site" evidence="6">
    <location>
        <position position="300"/>
    </location>
    <ligand>
        <name>[4Fe-4S] cluster</name>
        <dbReference type="ChEBI" id="CHEBI:49883"/>
    </ligand>
</feature>
<dbReference type="PRINTS" id="PR00415">
    <property type="entry name" value="ACONITASE"/>
</dbReference>
<accession>A0A662D922</accession>